<evidence type="ECO:0000313" key="2">
    <source>
        <dbReference type="Proteomes" id="UP001596171"/>
    </source>
</evidence>
<gene>
    <name evidence="1" type="ORF">ACFP1L_09200</name>
</gene>
<dbReference type="Proteomes" id="UP001596171">
    <property type="component" value="Unassembled WGS sequence"/>
</dbReference>
<proteinExistence type="predicted"/>
<sequence>MKKDLLSMGDAADMMQNDATLRDWDYNKSETAKTYIKEHMPKLQAEAKHGRYVMQQHSNAISDLLNGDGTTNVGILDDSGRGGVPTWIDVNAANWTDSNKRDLMERCAMAEQSVHPGEKITGESVRQRAHDVIANVLLRDRAKQYADVMDNAVMVPDLNPETAQGLTALSESFNTTEPKGGLEIAGDVAGTGWELMKSVARAVTRAIAQYRNRQLIRREVTATAVADRAIQQTPRVKDRAATLTGMTVAQLTEGLKRSAFSSSAHTSDSPDSDLDR</sequence>
<accession>A0ABW1SLD3</accession>
<reference evidence="2" key="1">
    <citation type="journal article" date="2019" name="Int. J. Syst. Evol. Microbiol.">
        <title>The Global Catalogue of Microorganisms (GCM) 10K type strain sequencing project: providing services to taxonomists for standard genome sequencing and annotation.</title>
        <authorList>
            <consortium name="The Broad Institute Genomics Platform"/>
            <consortium name="The Broad Institute Genome Sequencing Center for Infectious Disease"/>
            <person name="Wu L."/>
            <person name="Ma J."/>
        </authorList>
    </citation>
    <scope>NUCLEOTIDE SEQUENCE [LARGE SCALE GENOMIC DNA]</scope>
    <source>
        <strain evidence="2">CCM 8930</strain>
    </source>
</reference>
<dbReference type="EMBL" id="JBHSSE010000018">
    <property type="protein sequence ID" value="MFC6202041.1"/>
    <property type="molecule type" value="Genomic_DNA"/>
</dbReference>
<keyword evidence="2" id="KW-1185">Reference proteome</keyword>
<evidence type="ECO:0000313" key="1">
    <source>
        <dbReference type="EMBL" id="MFC6202041.1"/>
    </source>
</evidence>
<name>A0ABW1SLD3_9LACO</name>
<organism evidence="1 2">
    <name type="scientific">Lactiplantibacillus nangangensis</name>
    <dbReference type="NCBI Taxonomy" id="2559917"/>
    <lineage>
        <taxon>Bacteria</taxon>
        <taxon>Bacillati</taxon>
        <taxon>Bacillota</taxon>
        <taxon>Bacilli</taxon>
        <taxon>Lactobacillales</taxon>
        <taxon>Lactobacillaceae</taxon>
        <taxon>Lactiplantibacillus</taxon>
    </lineage>
</organism>
<dbReference type="RefSeq" id="WP_137615557.1">
    <property type="nucleotide sequence ID" value="NZ_BJDI01000003.1"/>
</dbReference>
<protein>
    <submittedName>
        <fullName evidence="1">Uncharacterized protein</fullName>
    </submittedName>
</protein>
<comment type="caution">
    <text evidence="1">The sequence shown here is derived from an EMBL/GenBank/DDBJ whole genome shotgun (WGS) entry which is preliminary data.</text>
</comment>